<accession>A0A9P8VSP1</accession>
<dbReference type="EMBL" id="JAGPYM010000042">
    <property type="protein sequence ID" value="KAH6874047.1"/>
    <property type="molecule type" value="Genomic_DNA"/>
</dbReference>
<dbReference type="OrthoDB" id="5419927at2759"/>
<evidence type="ECO:0000313" key="5">
    <source>
        <dbReference type="Proteomes" id="UP000777438"/>
    </source>
</evidence>
<evidence type="ECO:0000256" key="2">
    <source>
        <dbReference type="SAM" id="MobiDB-lite"/>
    </source>
</evidence>
<evidence type="ECO:0000259" key="3">
    <source>
        <dbReference type="Pfam" id="PF24883"/>
    </source>
</evidence>
<organism evidence="4 5">
    <name type="scientific">Thelonectria olida</name>
    <dbReference type="NCBI Taxonomy" id="1576542"/>
    <lineage>
        <taxon>Eukaryota</taxon>
        <taxon>Fungi</taxon>
        <taxon>Dikarya</taxon>
        <taxon>Ascomycota</taxon>
        <taxon>Pezizomycotina</taxon>
        <taxon>Sordariomycetes</taxon>
        <taxon>Hypocreomycetidae</taxon>
        <taxon>Hypocreales</taxon>
        <taxon>Nectriaceae</taxon>
        <taxon>Thelonectria</taxon>
    </lineage>
</organism>
<proteinExistence type="predicted"/>
<dbReference type="InterPro" id="IPR056884">
    <property type="entry name" value="NPHP3-like_N"/>
</dbReference>
<dbReference type="AlphaFoldDB" id="A0A9P8VSP1"/>
<dbReference type="Proteomes" id="UP000777438">
    <property type="component" value="Unassembled WGS sequence"/>
</dbReference>
<sequence>MEPSRPYIPNIHVQSPAVDFIDNRLDSYHPAFATPPSRYDPALGAYVVCYPPDSLSTPAATQVTEASTASPLPPGTEHGPVPPRPLAEPSTLLTFWDSLFAPAMHQLNKAHPTEPKKNVEGRFSIRDRKDCTGVFDQLDRAKSLYIDVNKGPKAKFRKVYRKVADNAIQPLIGAAKFVPNVDYVTPVLGAVQVLLEAAKTAAKTREDMLGAFDDLDMTFTQVELFLQLYSNDKNIQRASVDLIAAVFYAIECVIGFFIRASFKKAVSATFKGEEYQKDIIDSLSEVKSQSAKLIANAEMSEKHEISNAMRLVLNWTVAWKSNFEQIYREQKVILQSFRTGMMILLDECQSNRIAYKSLEDTIYASSRPSSPAPPDSVTVERHISPQELLELIDIPNLVVGDMEHIEQKRQTRVPVAERARAEHLVHTTQIKEWLVSPASSQILVHGNYGGRRQISGLTLFCTSLARSLAERAPRFLHLVFFCGLHDEPHADKYTGGRAMIQSFICQLLCQYDFGSVVRASEVNEYLLQLGEIDELCSLFEALVHRLPNSVVLVCLIDGIVYYEREEFMDSMADVLVTLLRISAEQTTQAAVKVLLTSPTKTMEVRQPFPQELILSMESMAWSGTAASKGKLERQLREQFYNAVQEKME</sequence>
<reference evidence="4 5" key="1">
    <citation type="journal article" date="2021" name="Nat. Commun.">
        <title>Genetic determinants of endophytism in the Arabidopsis root mycobiome.</title>
        <authorList>
            <person name="Mesny F."/>
            <person name="Miyauchi S."/>
            <person name="Thiergart T."/>
            <person name="Pickel B."/>
            <person name="Atanasova L."/>
            <person name="Karlsson M."/>
            <person name="Huettel B."/>
            <person name="Barry K.W."/>
            <person name="Haridas S."/>
            <person name="Chen C."/>
            <person name="Bauer D."/>
            <person name="Andreopoulos W."/>
            <person name="Pangilinan J."/>
            <person name="LaButti K."/>
            <person name="Riley R."/>
            <person name="Lipzen A."/>
            <person name="Clum A."/>
            <person name="Drula E."/>
            <person name="Henrissat B."/>
            <person name="Kohler A."/>
            <person name="Grigoriev I.V."/>
            <person name="Martin F.M."/>
            <person name="Hacquard S."/>
        </authorList>
    </citation>
    <scope>NUCLEOTIDE SEQUENCE [LARGE SCALE GENOMIC DNA]</scope>
    <source>
        <strain evidence="4 5">MPI-CAGE-CH-0241</strain>
    </source>
</reference>
<feature type="domain" description="Nephrocystin 3-like N-terminal" evidence="3">
    <location>
        <begin position="422"/>
        <end position="597"/>
    </location>
</feature>
<keyword evidence="5" id="KW-1185">Reference proteome</keyword>
<evidence type="ECO:0000256" key="1">
    <source>
        <dbReference type="ARBA" id="ARBA00022737"/>
    </source>
</evidence>
<evidence type="ECO:0000313" key="4">
    <source>
        <dbReference type="EMBL" id="KAH6874047.1"/>
    </source>
</evidence>
<protein>
    <recommendedName>
        <fullName evidence="3">Nephrocystin 3-like N-terminal domain-containing protein</fullName>
    </recommendedName>
</protein>
<keyword evidence="1" id="KW-0677">Repeat</keyword>
<comment type="caution">
    <text evidence="4">The sequence shown here is derived from an EMBL/GenBank/DDBJ whole genome shotgun (WGS) entry which is preliminary data.</text>
</comment>
<dbReference type="Pfam" id="PF24883">
    <property type="entry name" value="NPHP3_N"/>
    <property type="match status" value="1"/>
</dbReference>
<dbReference type="PANTHER" id="PTHR40619">
    <property type="entry name" value="FUNGAL STAND N-TERMINAL GOODBYE DOMAIN-CONTAINING PROTEIN"/>
    <property type="match status" value="1"/>
</dbReference>
<name>A0A9P8VSP1_9HYPO</name>
<gene>
    <name evidence="4" type="ORF">B0T10DRAFT_588237</name>
</gene>
<dbReference type="PANTHER" id="PTHR40619:SF3">
    <property type="entry name" value="FUNGAL STAND N-TERMINAL GOODBYE DOMAIN-CONTAINING PROTEIN"/>
    <property type="match status" value="1"/>
</dbReference>
<feature type="region of interest" description="Disordered" evidence="2">
    <location>
        <begin position="58"/>
        <end position="86"/>
    </location>
</feature>
<feature type="compositionally biased region" description="Polar residues" evidence="2">
    <location>
        <begin position="58"/>
        <end position="70"/>
    </location>
</feature>